<proteinExistence type="predicted"/>
<evidence type="ECO:0000313" key="2">
    <source>
        <dbReference type="Proteomes" id="UP000789525"/>
    </source>
</evidence>
<sequence length="503" mass="57833">MGLRKALIQESIRRVTAPSLIEELKDLLSKKRAYIVPLIYIVSALSIGSSYYDMINGSYNRSKKTLSIIDVFMDPHAMLVDGLHAYQQPYYQQIAFLELWRISNFDHNRRKAIYADFNRKVPFNCASHNNPTSAWAEISRVCMDFILGLARSAQDGIKAQQQRKVMLRNKYELFKKLIEASRKQKHQVKKAKKSLEVGVTAETMTKDREYWEMKSLEWFHPTAGSYPLFVRKVYCYIAVPFLKRSVERRTRDLLTHLLTPDSAALATLTRKSLSEDEHGIVQNDISNVFGAIIDCLLSLERYAEEPPLDDWDMGDPFSPTSSKVLADPLIVINALGQEISYTEGTRVETTNATEREDEDESAERVSDLIYDPNRAQSDETLLNAQNQILQTIANYKQPSPNRAVTGLSSQYLFGYPLWALRTRHQSGLHDTPQQDTLLAYWKYLLHTGKRKGFDHLWNGFITRIACQTLMVMYESSLEIAYDRIAERQNRKSARMTTYIVLKG</sequence>
<name>A0ACA9K2M7_9GLOM</name>
<feature type="non-terminal residue" evidence="1">
    <location>
        <position position="503"/>
    </location>
</feature>
<organism evidence="1 2">
    <name type="scientific">Acaulospora colombiana</name>
    <dbReference type="NCBI Taxonomy" id="27376"/>
    <lineage>
        <taxon>Eukaryota</taxon>
        <taxon>Fungi</taxon>
        <taxon>Fungi incertae sedis</taxon>
        <taxon>Mucoromycota</taxon>
        <taxon>Glomeromycotina</taxon>
        <taxon>Glomeromycetes</taxon>
        <taxon>Diversisporales</taxon>
        <taxon>Acaulosporaceae</taxon>
        <taxon>Acaulospora</taxon>
    </lineage>
</organism>
<dbReference type="Proteomes" id="UP000789525">
    <property type="component" value="Unassembled WGS sequence"/>
</dbReference>
<reference evidence="1" key="1">
    <citation type="submission" date="2021-06" db="EMBL/GenBank/DDBJ databases">
        <authorList>
            <person name="Kallberg Y."/>
            <person name="Tangrot J."/>
            <person name="Rosling A."/>
        </authorList>
    </citation>
    <scope>NUCLEOTIDE SEQUENCE</scope>
    <source>
        <strain evidence="1">CL356</strain>
    </source>
</reference>
<comment type="caution">
    <text evidence="1">The sequence shown here is derived from an EMBL/GenBank/DDBJ whole genome shotgun (WGS) entry which is preliminary data.</text>
</comment>
<protein>
    <submittedName>
        <fullName evidence="1">11590_t:CDS:1</fullName>
    </submittedName>
</protein>
<gene>
    <name evidence="1" type="ORF">ACOLOM_LOCUS641</name>
</gene>
<evidence type="ECO:0000313" key="1">
    <source>
        <dbReference type="EMBL" id="CAG8448357.1"/>
    </source>
</evidence>
<keyword evidence="2" id="KW-1185">Reference proteome</keyword>
<accession>A0ACA9K2M7</accession>
<dbReference type="EMBL" id="CAJVPT010000659">
    <property type="protein sequence ID" value="CAG8448357.1"/>
    <property type="molecule type" value="Genomic_DNA"/>
</dbReference>